<evidence type="ECO:0000313" key="2">
    <source>
        <dbReference type="Proteomes" id="UP001067235"/>
    </source>
</evidence>
<dbReference type="EMBL" id="JAPWIE010000002">
    <property type="protein sequence ID" value="MCZ4550091.1"/>
    <property type="molecule type" value="Genomic_DNA"/>
</dbReference>
<reference evidence="1" key="1">
    <citation type="submission" date="2022-12" db="EMBL/GenBank/DDBJ databases">
        <authorList>
            <person name="Krivoruchko A.V."/>
            <person name="Elkin A."/>
        </authorList>
    </citation>
    <scope>NUCLEOTIDE SEQUENCE</scope>
    <source>
        <strain evidence="1">IEGM 1388</strain>
    </source>
</reference>
<accession>A0ABT4MVL1</accession>
<dbReference type="RefSeq" id="WP_301570629.1">
    <property type="nucleotide sequence ID" value="NZ_JAPWIE010000002.1"/>
</dbReference>
<evidence type="ECO:0000313" key="1">
    <source>
        <dbReference type="EMBL" id="MCZ4550091.1"/>
    </source>
</evidence>
<comment type="caution">
    <text evidence="1">The sequence shown here is derived from an EMBL/GenBank/DDBJ whole genome shotgun (WGS) entry which is preliminary data.</text>
</comment>
<protein>
    <submittedName>
        <fullName evidence="1">Uncharacterized protein</fullName>
    </submittedName>
</protein>
<organism evidence="1 2">
    <name type="scientific">Gordonia rubripertincta</name>
    <name type="common">Rhodococcus corallinus</name>
    <dbReference type="NCBI Taxonomy" id="36822"/>
    <lineage>
        <taxon>Bacteria</taxon>
        <taxon>Bacillati</taxon>
        <taxon>Actinomycetota</taxon>
        <taxon>Actinomycetes</taxon>
        <taxon>Mycobacteriales</taxon>
        <taxon>Gordoniaceae</taxon>
        <taxon>Gordonia</taxon>
    </lineage>
</organism>
<sequence>MTTTRPTDNRPWNDRPLFTHPSRAADFDALFAWGADAQGYSSEGDVLVSATADGVDLNSIWVKAATAMAMWNQERTALASLISYSTTNVGDAVPQVTGGDHFEKASEFGEPHGLRAEPDALILGYDFEDYDLATRMTWKFLRSATAEQVNSTINRAFESDVRLTTGTLLRRLFDPAEGLNEFTHKVYGLWNGTDGMTPPSYAGQSFPSQNSHYLVSGNASLDPGDLTDGINQVRSKGFGVSPNTRLLVLCHPNEAEIIATFRAGVETNGVESAHDFVPSQAAPAFLTPETIVGQQAPSEFGGLPVSGSFGPAWIVPSYYLPQGYIAVVATGGPNSSLNPVAFRQHANPAYQGLRMIPGRDQRYPLQDSFFQRSFGCGVRYRGAACVVQIKATGAYESPTNWTWS</sequence>
<gene>
    <name evidence="1" type="ORF">O4213_08855</name>
</gene>
<dbReference type="Proteomes" id="UP001067235">
    <property type="component" value="Unassembled WGS sequence"/>
</dbReference>
<keyword evidence="2" id="KW-1185">Reference proteome</keyword>
<name>A0ABT4MVL1_GORRU</name>
<proteinExistence type="predicted"/>